<dbReference type="Gene3D" id="3.90.176.10">
    <property type="entry name" value="Toxin ADP-ribosyltransferase, Chain A, domain 1"/>
    <property type="match status" value="1"/>
</dbReference>
<dbReference type="RefSeq" id="WP_015217428.1">
    <property type="nucleotide sequence ID" value="NC_019771.1"/>
</dbReference>
<dbReference type="Proteomes" id="UP000010474">
    <property type="component" value="Chromosome"/>
</dbReference>
<proteinExistence type="predicted"/>
<accession>K9ZNP5</accession>
<name>K9ZNP5_ANACC</name>
<dbReference type="HOGENOM" id="CLU_1514846_0_0_3"/>
<protein>
    <recommendedName>
        <fullName evidence="3">NAD(+)--protein-arginine ADP-ribosyltransferase</fullName>
    </recommendedName>
</protein>
<gene>
    <name evidence="1" type="ordered locus">Anacy_5504</name>
</gene>
<dbReference type="KEGG" id="acy:Anacy_5504"/>
<sequence length="177" mass="20747">MTDQEYLGMIEKLEYILDRKFHGTTAEEKAIYYYFYDYLWLNEDLRLGRYNFHADFISKFLKSLKPYQGKLYRGGYFLLEDLEDNYKIGSEVIWHGFTSASLSEDVAKSFANKADKAGNNFVKTLFLFDSKNAKPVFNLHPLIIGDAKECIFDRDSKFLISDRTSENGLLEIYMKEV</sequence>
<organism evidence="1 2">
    <name type="scientific">Anabaena cylindrica (strain ATCC 27899 / PCC 7122)</name>
    <dbReference type="NCBI Taxonomy" id="272123"/>
    <lineage>
        <taxon>Bacteria</taxon>
        <taxon>Bacillati</taxon>
        <taxon>Cyanobacteriota</taxon>
        <taxon>Cyanophyceae</taxon>
        <taxon>Nostocales</taxon>
        <taxon>Nostocaceae</taxon>
        <taxon>Anabaena</taxon>
    </lineage>
</organism>
<evidence type="ECO:0000313" key="1">
    <source>
        <dbReference type="EMBL" id="AFZ60816.1"/>
    </source>
</evidence>
<dbReference type="AlphaFoldDB" id="K9ZNP5"/>
<dbReference type="SUPFAM" id="SSF56399">
    <property type="entry name" value="ADP-ribosylation"/>
    <property type="match status" value="1"/>
</dbReference>
<evidence type="ECO:0008006" key="3">
    <source>
        <dbReference type="Google" id="ProtNLM"/>
    </source>
</evidence>
<dbReference type="PATRIC" id="fig|272123.3.peg.5960"/>
<keyword evidence="2" id="KW-1185">Reference proteome</keyword>
<evidence type="ECO:0000313" key="2">
    <source>
        <dbReference type="Proteomes" id="UP000010474"/>
    </source>
</evidence>
<dbReference type="EMBL" id="CP003659">
    <property type="protein sequence ID" value="AFZ60816.1"/>
    <property type="molecule type" value="Genomic_DNA"/>
</dbReference>
<reference evidence="2" key="1">
    <citation type="journal article" date="2013" name="Proc. Natl. Acad. Sci. U.S.A.">
        <title>Improving the coverage of the cyanobacterial phylum using diversity-driven genome sequencing.</title>
        <authorList>
            <person name="Shih P.M."/>
            <person name="Wu D."/>
            <person name="Latifi A."/>
            <person name="Axen S.D."/>
            <person name="Fewer D.P."/>
            <person name="Talla E."/>
            <person name="Calteau A."/>
            <person name="Cai F."/>
            <person name="Tandeau de Marsac N."/>
            <person name="Rippka R."/>
            <person name="Herdman M."/>
            <person name="Sivonen K."/>
            <person name="Coursin T."/>
            <person name="Laurent T."/>
            <person name="Goodwin L."/>
            <person name="Nolan M."/>
            <person name="Davenport K.W."/>
            <person name="Han C.S."/>
            <person name="Rubin E.M."/>
            <person name="Eisen J.A."/>
            <person name="Woyke T."/>
            <person name="Gugger M."/>
            <person name="Kerfeld C.A."/>
        </authorList>
    </citation>
    <scope>NUCLEOTIDE SEQUENCE [LARGE SCALE GENOMIC DNA]</scope>
    <source>
        <strain evidence="2">ATCC 27899 / PCC 7122</strain>
    </source>
</reference>